<evidence type="ECO:0000313" key="2">
    <source>
        <dbReference type="EMBL" id="AQQ70156.1"/>
    </source>
</evidence>
<dbReference type="KEGG" id="pbas:SMSP2_00498"/>
<evidence type="ECO:0008006" key="4">
    <source>
        <dbReference type="Google" id="ProtNLM"/>
    </source>
</evidence>
<reference evidence="3" key="1">
    <citation type="submission" date="2017-02" db="EMBL/GenBank/DDBJ databases">
        <title>Comparative genomics and description of representatives of a novel lineage of planctomycetes thriving in anoxic sediments.</title>
        <authorList>
            <person name="Spring S."/>
            <person name="Bunk B."/>
            <person name="Sproer C."/>
        </authorList>
    </citation>
    <scope>NUCLEOTIDE SEQUENCE [LARGE SCALE GENOMIC DNA]</scope>
    <source>
        <strain evidence="3">SM-Chi-D1</strain>
    </source>
</reference>
<feature type="chain" id="PRO_5012523949" description="PEP-CTERM protein-sorting domain-containing protein" evidence="1">
    <location>
        <begin position="25"/>
        <end position="237"/>
    </location>
</feature>
<accession>A0A1Q2MBS7</accession>
<name>A0A1Q2MBS7_9BACT</name>
<proteinExistence type="predicted"/>
<dbReference type="EMBL" id="CP019646">
    <property type="protein sequence ID" value="AQQ70156.1"/>
    <property type="molecule type" value="Genomic_DNA"/>
</dbReference>
<sequence precursor="true">MKTKIKHMVILLIGLSALCSTTFASPIISIQTYEDWSNEIGATGHITPIPSWSSGGFESVYPGESSAFRIPTLTALSNEEGEAALELDFGTGPEDELVIGGIQYEFGADPDYTGGKATFSVRKRGTNEKPGRYSLHLRDSSGRTCNWVFDIPQQQGASDPWENVTIDFATTPVEPLGSVTGGFDISKVILVSWDYRGTRGTSGAFKGKLDHIKVVPEPCSALLLGAGILGLIQKTKR</sequence>
<gene>
    <name evidence="2" type="ORF">SMSP2_00498</name>
</gene>
<organism evidence="2 3">
    <name type="scientific">Limihaloglobus sulfuriphilus</name>
    <dbReference type="NCBI Taxonomy" id="1851148"/>
    <lineage>
        <taxon>Bacteria</taxon>
        <taxon>Pseudomonadati</taxon>
        <taxon>Planctomycetota</taxon>
        <taxon>Phycisphaerae</taxon>
        <taxon>Sedimentisphaerales</taxon>
        <taxon>Sedimentisphaeraceae</taxon>
        <taxon>Limihaloglobus</taxon>
    </lineage>
</organism>
<dbReference type="Proteomes" id="UP000188181">
    <property type="component" value="Chromosome"/>
</dbReference>
<keyword evidence="3" id="KW-1185">Reference proteome</keyword>
<dbReference type="AlphaFoldDB" id="A0A1Q2MBS7"/>
<dbReference type="RefSeq" id="WP_146682443.1">
    <property type="nucleotide sequence ID" value="NZ_CP019646.1"/>
</dbReference>
<feature type="signal peptide" evidence="1">
    <location>
        <begin position="1"/>
        <end position="24"/>
    </location>
</feature>
<keyword evidence="1" id="KW-0732">Signal</keyword>
<evidence type="ECO:0000313" key="3">
    <source>
        <dbReference type="Proteomes" id="UP000188181"/>
    </source>
</evidence>
<evidence type="ECO:0000256" key="1">
    <source>
        <dbReference type="SAM" id="SignalP"/>
    </source>
</evidence>
<protein>
    <recommendedName>
        <fullName evidence="4">PEP-CTERM protein-sorting domain-containing protein</fullName>
    </recommendedName>
</protein>